<dbReference type="SUPFAM" id="SSF52980">
    <property type="entry name" value="Restriction endonuclease-like"/>
    <property type="match status" value="1"/>
</dbReference>
<comment type="similarity">
    <text evidence="6">Belongs to the vsr family.</text>
</comment>
<gene>
    <name evidence="8" type="ORF">DFO73_101563</name>
</gene>
<sequence length="138" mass="16663">MVDVMTKEQRRNNMKAIKSISKLEDIVSSQLWKEGIRFRRNSKYLFGKPDISIKKYKIVIFIDSCFWHQCPVHGNSPKTNTSFWKKKLDRNVERDKEVTEYYKDQGWHIKRVWEHEIKNDIEKVVEDLVTFITRAKEN</sequence>
<dbReference type="CDD" id="cd00221">
    <property type="entry name" value="Vsr"/>
    <property type="match status" value="1"/>
</dbReference>
<accession>A0A2V3A5Y3</accession>
<organism evidence="8 9">
    <name type="scientific">Cytobacillus oceanisediminis</name>
    <dbReference type="NCBI Taxonomy" id="665099"/>
    <lineage>
        <taxon>Bacteria</taxon>
        <taxon>Bacillati</taxon>
        <taxon>Bacillota</taxon>
        <taxon>Bacilli</taxon>
        <taxon>Bacillales</taxon>
        <taxon>Bacillaceae</taxon>
        <taxon>Cytobacillus</taxon>
    </lineage>
</organism>
<dbReference type="Gene3D" id="3.40.960.10">
    <property type="entry name" value="VSR Endonuclease"/>
    <property type="match status" value="1"/>
</dbReference>
<dbReference type="RefSeq" id="WP_110063247.1">
    <property type="nucleotide sequence ID" value="NZ_QGTW01000001.1"/>
</dbReference>
<evidence type="ECO:0000256" key="6">
    <source>
        <dbReference type="PIRNR" id="PIRNR018267"/>
    </source>
</evidence>
<evidence type="ECO:0000256" key="4">
    <source>
        <dbReference type="ARBA" id="ARBA00022801"/>
    </source>
</evidence>
<keyword evidence="5 6" id="KW-0234">DNA repair</keyword>
<evidence type="ECO:0000313" key="9">
    <source>
        <dbReference type="Proteomes" id="UP000247150"/>
    </source>
</evidence>
<name>A0A2V3A5Y3_9BACI</name>
<dbReference type="AlphaFoldDB" id="A0A2V3A5Y3"/>
<comment type="function">
    <text evidence="6">May nick specific sequences that contain T:G mispairs resulting from m5C-deamination.</text>
</comment>
<dbReference type="PIRSF" id="PIRSF018267">
    <property type="entry name" value="VSR_endonuc"/>
    <property type="match status" value="1"/>
</dbReference>
<dbReference type="EC" id="3.1.-.-" evidence="6"/>
<evidence type="ECO:0000256" key="5">
    <source>
        <dbReference type="ARBA" id="ARBA00023204"/>
    </source>
</evidence>
<proteinExistence type="inferred from homology"/>
<reference evidence="8 9" key="1">
    <citation type="submission" date="2018-05" db="EMBL/GenBank/DDBJ databases">
        <title>Freshwater and sediment microbial communities from various areas in North America, analyzing microbe dynamics in response to fracking.</title>
        <authorList>
            <person name="Lamendella R."/>
        </authorList>
    </citation>
    <scope>NUCLEOTIDE SEQUENCE [LARGE SCALE GENOMIC DNA]</scope>
    <source>
        <strain evidence="8 9">15_TX</strain>
    </source>
</reference>
<dbReference type="InterPro" id="IPR007569">
    <property type="entry name" value="DUF559"/>
</dbReference>
<dbReference type="GO" id="GO:0004519">
    <property type="term" value="F:endonuclease activity"/>
    <property type="evidence" value="ECO:0007669"/>
    <property type="project" value="UniProtKB-KW"/>
</dbReference>
<dbReference type="OrthoDB" id="9801520at2"/>
<evidence type="ECO:0000256" key="1">
    <source>
        <dbReference type="ARBA" id="ARBA00022722"/>
    </source>
</evidence>
<evidence type="ECO:0000256" key="2">
    <source>
        <dbReference type="ARBA" id="ARBA00022759"/>
    </source>
</evidence>
<keyword evidence="4 6" id="KW-0378">Hydrolase</keyword>
<evidence type="ECO:0000313" key="8">
    <source>
        <dbReference type="EMBL" id="PWW32299.1"/>
    </source>
</evidence>
<dbReference type="Pfam" id="PF04480">
    <property type="entry name" value="DUF559"/>
    <property type="match status" value="1"/>
</dbReference>
<keyword evidence="3 6" id="KW-0227">DNA damage</keyword>
<dbReference type="GO" id="GO:0016787">
    <property type="term" value="F:hydrolase activity"/>
    <property type="evidence" value="ECO:0007669"/>
    <property type="project" value="UniProtKB-KW"/>
</dbReference>
<dbReference type="InterPro" id="IPR011335">
    <property type="entry name" value="Restrct_endonuc-II-like"/>
</dbReference>
<keyword evidence="1 6" id="KW-0540">Nuclease</keyword>
<dbReference type="EMBL" id="QGTW01000001">
    <property type="protein sequence ID" value="PWW32299.1"/>
    <property type="molecule type" value="Genomic_DNA"/>
</dbReference>
<dbReference type="Pfam" id="PF03852">
    <property type="entry name" value="Vsr"/>
    <property type="match status" value="1"/>
</dbReference>
<keyword evidence="2 6" id="KW-0255">Endonuclease</keyword>
<dbReference type="NCBIfam" id="TIGR00632">
    <property type="entry name" value="vsr"/>
    <property type="match status" value="1"/>
</dbReference>
<evidence type="ECO:0000256" key="3">
    <source>
        <dbReference type="ARBA" id="ARBA00022763"/>
    </source>
</evidence>
<protein>
    <recommendedName>
        <fullName evidence="6">Very short patch repair endonuclease</fullName>
        <ecNumber evidence="6">3.1.-.-</ecNumber>
    </recommendedName>
</protein>
<dbReference type="Proteomes" id="UP000247150">
    <property type="component" value="Unassembled WGS sequence"/>
</dbReference>
<feature type="domain" description="DUF559" evidence="7">
    <location>
        <begin position="90"/>
        <end position="132"/>
    </location>
</feature>
<comment type="caution">
    <text evidence="8">The sequence shown here is derived from an EMBL/GenBank/DDBJ whole genome shotgun (WGS) entry which is preliminary data.</text>
</comment>
<dbReference type="GO" id="GO:0006298">
    <property type="term" value="P:mismatch repair"/>
    <property type="evidence" value="ECO:0007669"/>
    <property type="project" value="UniProtKB-UniRule"/>
</dbReference>
<evidence type="ECO:0000259" key="7">
    <source>
        <dbReference type="Pfam" id="PF04480"/>
    </source>
</evidence>
<dbReference type="InterPro" id="IPR004603">
    <property type="entry name" value="DNA_mismatch_endonuc_vsr"/>
</dbReference>